<keyword evidence="4" id="KW-1185">Reference proteome</keyword>
<dbReference type="KEGG" id="dpa:109544605"/>
<organism evidence="3 4">
    <name type="scientific">Dendroctonus ponderosae</name>
    <name type="common">Mountain pine beetle</name>
    <dbReference type="NCBI Taxonomy" id="77166"/>
    <lineage>
        <taxon>Eukaryota</taxon>
        <taxon>Metazoa</taxon>
        <taxon>Ecdysozoa</taxon>
        <taxon>Arthropoda</taxon>
        <taxon>Hexapoda</taxon>
        <taxon>Insecta</taxon>
        <taxon>Pterygota</taxon>
        <taxon>Neoptera</taxon>
        <taxon>Endopterygota</taxon>
        <taxon>Coleoptera</taxon>
        <taxon>Polyphaga</taxon>
        <taxon>Cucujiformia</taxon>
        <taxon>Curculionidae</taxon>
        <taxon>Scolytinae</taxon>
        <taxon>Dendroctonus</taxon>
    </lineage>
</organism>
<dbReference type="GeneID" id="109544605"/>
<keyword evidence="2" id="KW-0732">Signal</keyword>
<accession>A0AAR5QB60</accession>
<protein>
    <recommendedName>
        <fullName evidence="5">DUF4794 domain-containing protein</fullName>
    </recommendedName>
</protein>
<reference evidence="3" key="2">
    <citation type="submission" date="2024-08" db="UniProtKB">
        <authorList>
            <consortium name="EnsemblMetazoa"/>
        </authorList>
    </citation>
    <scope>IDENTIFICATION</scope>
</reference>
<evidence type="ECO:0000313" key="3">
    <source>
        <dbReference type="EnsemblMetazoa" id="XP_019770459.1"/>
    </source>
</evidence>
<feature type="chain" id="PRO_5043837742" description="DUF4794 domain-containing protein" evidence="2">
    <location>
        <begin position="22"/>
        <end position="317"/>
    </location>
</feature>
<evidence type="ECO:0008006" key="5">
    <source>
        <dbReference type="Google" id="ProtNLM"/>
    </source>
</evidence>
<dbReference type="EnsemblMetazoa" id="XM_019914900.1">
    <property type="protein sequence ID" value="XP_019770459.1"/>
    <property type="gene ID" value="LOC109544605"/>
</dbReference>
<evidence type="ECO:0000256" key="2">
    <source>
        <dbReference type="SAM" id="SignalP"/>
    </source>
</evidence>
<evidence type="ECO:0000313" key="4">
    <source>
        <dbReference type="Proteomes" id="UP000019118"/>
    </source>
</evidence>
<dbReference type="Proteomes" id="UP000019118">
    <property type="component" value="Unassembled WGS sequence"/>
</dbReference>
<evidence type="ECO:0000256" key="1">
    <source>
        <dbReference type="SAM" id="MobiDB-lite"/>
    </source>
</evidence>
<dbReference type="AlphaFoldDB" id="A0AAR5QB60"/>
<sequence length="317" mass="34625">MEFNLSLQLLTVLATVALAVGQQQQQLQPVAPQPSAPLLGVRYSAATDVSHISFNSPLVTYGSSLNEIQLPAAPVQPANLKQLPQSEEAAPSQPSEDQTLLRSFGTQGQTQQLQAAATPSNQPQFISVQQFPANPQLQVQPQNLPGNQQQSASRYAAAQQQPVQNYAPHQFPTVQSQQQQYPQFAQQQSGLGYESRQLPAIQSQQQFPLPQAYVSSSAQPVQQYFSPQGQYVLPQQQQQQLANALPQQYLGQPQQQQQLVSSAPTSNGYFATGPYAAQYQQPNLLARQQYPQTVAAAPQFVSRVAFNGPTTGFSYSF</sequence>
<proteinExistence type="predicted"/>
<name>A0AAR5QB60_DENPD</name>
<feature type="region of interest" description="Disordered" evidence="1">
    <location>
        <begin position="137"/>
        <end position="160"/>
    </location>
</feature>
<reference evidence="4" key="1">
    <citation type="journal article" date="2013" name="Genome Biol.">
        <title>Draft genome of the mountain pine beetle, Dendroctonus ponderosae Hopkins, a major forest pest.</title>
        <authorList>
            <person name="Keeling C.I."/>
            <person name="Yuen M.M."/>
            <person name="Liao N.Y."/>
            <person name="Docking T.R."/>
            <person name="Chan S.K."/>
            <person name="Taylor G.A."/>
            <person name="Palmquist D.L."/>
            <person name="Jackman S.D."/>
            <person name="Nguyen A."/>
            <person name="Li M."/>
            <person name="Henderson H."/>
            <person name="Janes J.K."/>
            <person name="Zhao Y."/>
            <person name="Pandoh P."/>
            <person name="Moore R."/>
            <person name="Sperling F.A."/>
            <person name="Huber D.P."/>
            <person name="Birol I."/>
            <person name="Jones S.J."/>
            <person name="Bohlmann J."/>
        </authorList>
    </citation>
    <scope>NUCLEOTIDE SEQUENCE</scope>
</reference>
<feature type="signal peptide" evidence="2">
    <location>
        <begin position="1"/>
        <end position="21"/>
    </location>
</feature>